<proteinExistence type="predicted"/>
<dbReference type="InterPro" id="IPR032820">
    <property type="entry name" value="ATPase_put"/>
</dbReference>
<keyword evidence="1" id="KW-0812">Transmembrane</keyword>
<name>A0A5D8QB00_9THEO</name>
<comment type="caution">
    <text evidence="2">The sequence shown here is derived from an EMBL/GenBank/DDBJ whole genome shotgun (WGS) entry which is preliminary data.</text>
</comment>
<protein>
    <submittedName>
        <fullName evidence="2">AtpZ/AtpI family protein</fullName>
    </submittedName>
</protein>
<dbReference type="AlphaFoldDB" id="A0A5D8QB00"/>
<dbReference type="RefSeq" id="WP_149545765.1">
    <property type="nucleotide sequence ID" value="NZ_VTPS01000015.1"/>
</dbReference>
<keyword evidence="3" id="KW-1185">Reference proteome</keyword>
<evidence type="ECO:0000256" key="1">
    <source>
        <dbReference type="SAM" id="Phobius"/>
    </source>
</evidence>
<accession>A0A5D8QB00</accession>
<dbReference type="EMBL" id="VTPS01000015">
    <property type="protein sequence ID" value="TZE81304.1"/>
    <property type="molecule type" value="Genomic_DNA"/>
</dbReference>
<feature type="transmembrane region" description="Helical" evidence="1">
    <location>
        <begin position="38"/>
        <end position="59"/>
    </location>
</feature>
<dbReference type="Pfam" id="PF09527">
    <property type="entry name" value="ATPase_gene1"/>
    <property type="match status" value="1"/>
</dbReference>
<keyword evidence="1" id="KW-1133">Transmembrane helix</keyword>
<keyword evidence="1" id="KW-0472">Membrane</keyword>
<evidence type="ECO:0000313" key="2">
    <source>
        <dbReference type="EMBL" id="TZE81304.1"/>
    </source>
</evidence>
<gene>
    <name evidence="2" type="ORF">FWJ32_09735</name>
</gene>
<dbReference type="Proteomes" id="UP000322976">
    <property type="component" value="Unassembled WGS sequence"/>
</dbReference>
<reference evidence="2 3" key="1">
    <citation type="submission" date="2019-08" db="EMBL/GenBank/DDBJ databases">
        <title>Calorimonas adulescens gen. nov., sp. nov., an anaerobic thermophilic bacterium from Sakhalin hot spring.</title>
        <authorList>
            <person name="Khomyakova M.A."/>
            <person name="Merkel A.Y."/>
            <person name="Novikov A."/>
            <person name="Bonch-Osmolovskaya E.A."/>
            <person name="Slobodkin A.I."/>
        </authorList>
    </citation>
    <scope>NUCLEOTIDE SEQUENCE [LARGE SCALE GENOMIC DNA]</scope>
    <source>
        <strain evidence="2 3">A05MB</strain>
    </source>
</reference>
<sequence length="68" mass="7923">MWDMLSLFTYLGLYFGLPIILGIVLGRALDLNFQTQPIFLIIFLLLGVTGTFFNMYQYIKKGDKIRKK</sequence>
<feature type="transmembrane region" description="Helical" evidence="1">
    <location>
        <begin position="7"/>
        <end position="26"/>
    </location>
</feature>
<organism evidence="2 3">
    <name type="scientific">Calorimonas adulescens</name>
    <dbReference type="NCBI Taxonomy" id="2606906"/>
    <lineage>
        <taxon>Bacteria</taxon>
        <taxon>Bacillati</taxon>
        <taxon>Bacillota</taxon>
        <taxon>Clostridia</taxon>
        <taxon>Thermoanaerobacterales</taxon>
        <taxon>Thermoanaerobacteraceae</taxon>
        <taxon>Calorimonas</taxon>
    </lineage>
</organism>
<evidence type="ECO:0000313" key="3">
    <source>
        <dbReference type="Proteomes" id="UP000322976"/>
    </source>
</evidence>